<accession>A0A3D8SY67</accession>
<dbReference type="OrthoDB" id="2935572at2759"/>
<dbReference type="GeneID" id="38112863"/>
<evidence type="ECO:0000313" key="3">
    <source>
        <dbReference type="Proteomes" id="UP000256690"/>
    </source>
</evidence>
<organism evidence="2 3">
    <name type="scientific">Aspergillus mulundensis</name>
    <dbReference type="NCBI Taxonomy" id="1810919"/>
    <lineage>
        <taxon>Eukaryota</taxon>
        <taxon>Fungi</taxon>
        <taxon>Dikarya</taxon>
        <taxon>Ascomycota</taxon>
        <taxon>Pezizomycotina</taxon>
        <taxon>Eurotiomycetes</taxon>
        <taxon>Eurotiomycetidae</taxon>
        <taxon>Eurotiales</taxon>
        <taxon>Aspergillaceae</taxon>
        <taxon>Aspergillus</taxon>
        <taxon>Aspergillus subgen. Nidulantes</taxon>
    </lineage>
</organism>
<proteinExistence type="predicted"/>
<dbReference type="STRING" id="1810919.A0A3D8SY67"/>
<dbReference type="InterPro" id="IPR012677">
    <property type="entry name" value="Nucleotide-bd_a/b_plait_sf"/>
</dbReference>
<feature type="compositionally biased region" description="Low complexity" evidence="1">
    <location>
        <begin position="182"/>
        <end position="195"/>
    </location>
</feature>
<gene>
    <name evidence="2" type="ORF">DSM5745_02493</name>
</gene>
<feature type="compositionally biased region" description="Acidic residues" evidence="1">
    <location>
        <begin position="155"/>
        <end position="168"/>
    </location>
</feature>
<dbReference type="RefSeq" id="XP_026607672.1">
    <property type="nucleotide sequence ID" value="XM_026744509.1"/>
</dbReference>
<comment type="caution">
    <text evidence="2">The sequence shown here is derived from an EMBL/GenBank/DDBJ whole genome shotgun (WGS) entry which is preliminary data.</text>
</comment>
<evidence type="ECO:0000256" key="1">
    <source>
        <dbReference type="SAM" id="MobiDB-lite"/>
    </source>
</evidence>
<feature type="compositionally biased region" description="Polar residues" evidence="1">
    <location>
        <begin position="131"/>
        <end position="140"/>
    </location>
</feature>
<dbReference type="CDD" id="cd12261">
    <property type="entry name" value="RRM1_3_MRN1"/>
    <property type="match status" value="1"/>
</dbReference>
<feature type="compositionally biased region" description="Basic and acidic residues" evidence="1">
    <location>
        <begin position="117"/>
        <end position="128"/>
    </location>
</feature>
<evidence type="ECO:0008006" key="4">
    <source>
        <dbReference type="Google" id="ProtNLM"/>
    </source>
</evidence>
<keyword evidence="3" id="KW-1185">Reference proteome</keyword>
<dbReference type="SUPFAM" id="SSF54928">
    <property type="entry name" value="RNA-binding domain, RBD"/>
    <property type="match status" value="1"/>
</dbReference>
<dbReference type="EMBL" id="PVWQ01000002">
    <property type="protein sequence ID" value="RDW90718.1"/>
    <property type="molecule type" value="Genomic_DNA"/>
</dbReference>
<feature type="region of interest" description="Disordered" evidence="1">
    <location>
        <begin position="110"/>
        <end position="195"/>
    </location>
</feature>
<protein>
    <recommendedName>
        <fullName evidence="4">RRM domain-containing protein</fullName>
    </recommendedName>
</protein>
<dbReference type="AlphaFoldDB" id="A0A3D8SY67"/>
<name>A0A3D8SY67_9EURO</name>
<dbReference type="GO" id="GO:0003676">
    <property type="term" value="F:nucleic acid binding"/>
    <property type="evidence" value="ECO:0007669"/>
    <property type="project" value="InterPro"/>
</dbReference>
<dbReference type="Gene3D" id="3.30.70.330">
    <property type="match status" value="2"/>
</dbReference>
<evidence type="ECO:0000313" key="2">
    <source>
        <dbReference type="EMBL" id="RDW90718.1"/>
    </source>
</evidence>
<reference evidence="2 3" key="1">
    <citation type="journal article" date="2018" name="IMA Fungus">
        <title>IMA Genome-F 9: Draft genome sequence of Annulohypoxylon stygium, Aspergillus mulundensis, Berkeleyomyces basicola (syn. Thielaviopsis basicola), Ceratocystis smalleyi, two Cercospora beticola strains, Coleophoma cylindrospora, Fusarium fracticaudum, Phialophora cf. hyalina, and Morchella septimelata.</title>
        <authorList>
            <person name="Wingfield B.D."/>
            <person name="Bills G.F."/>
            <person name="Dong Y."/>
            <person name="Huang W."/>
            <person name="Nel W.J."/>
            <person name="Swalarsk-Parry B.S."/>
            <person name="Vaghefi N."/>
            <person name="Wilken P.M."/>
            <person name="An Z."/>
            <person name="de Beer Z.W."/>
            <person name="De Vos L."/>
            <person name="Chen L."/>
            <person name="Duong T.A."/>
            <person name="Gao Y."/>
            <person name="Hammerbacher A."/>
            <person name="Kikkert J.R."/>
            <person name="Li Y."/>
            <person name="Li H."/>
            <person name="Li K."/>
            <person name="Li Q."/>
            <person name="Liu X."/>
            <person name="Ma X."/>
            <person name="Naidoo K."/>
            <person name="Pethybridge S.J."/>
            <person name="Sun J."/>
            <person name="Steenkamp E.T."/>
            <person name="van der Nest M.A."/>
            <person name="van Wyk S."/>
            <person name="Wingfield M.J."/>
            <person name="Xiong C."/>
            <person name="Yue Q."/>
            <person name="Zhang X."/>
        </authorList>
    </citation>
    <scope>NUCLEOTIDE SEQUENCE [LARGE SCALE GENOMIC DNA]</scope>
    <source>
        <strain evidence="2 3">DSM 5745</strain>
    </source>
</reference>
<sequence length="420" mass="46373">MVASSLLLSSVNFFGISRNVIISWFRGSTPGVSVPKAKCKYAFEIRFRDYFQCGISTSGQSPIDNFSVTPKLTAIQREQQLETARHFTKLKDSLMSGGLSRETLDIILYGAPPSPSETHENGKGDVARNHVPQSNGNSKTFVAKPHQNHGSFATDLDDDGDDDDDEGALTDSHTGEKDDYGESSGSASSSPQAEQRTVLIRGLPDKATHRDIVDAVKGGAILHIYVWARDHTASVSFVEEYAAQEFLDYSRIYGLYVAEKRVEVLWNDRQFYLPPFVRSKIYNGASRNLVIYNVNPNITEGHIRKDMEHIHNLIVISVKFKNGNAYISTNSVHNALFARSCMMSRLTYKGMKIAFFPDECAEPLAKIPANPKRDAPAAKKPASLPNRFHLLSVDGSEDEEGEEVALGVSLNGDARWAVPA</sequence>
<dbReference type="Proteomes" id="UP000256690">
    <property type="component" value="Unassembled WGS sequence"/>
</dbReference>
<dbReference type="InterPro" id="IPR035979">
    <property type="entry name" value="RBD_domain_sf"/>
</dbReference>